<feature type="compositionally biased region" description="Basic and acidic residues" evidence="1">
    <location>
        <begin position="397"/>
        <end position="456"/>
    </location>
</feature>
<feature type="compositionally biased region" description="Basic and acidic residues" evidence="1">
    <location>
        <begin position="315"/>
        <end position="387"/>
    </location>
</feature>
<evidence type="ECO:0000256" key="1">
    <source>
        <dbReference type="SAM" id="MobiDB-lite"/>
    </source>
</evidence>
<dbReference type="EMBL" id="JABFAI010000313">
    <property type="protein sequence ID" value="KAF4946576.1"/>
    <property type="molecule type" value="Genomic_DNA"/>
</dbReference>
<comment type="caution">
    <text evidence="3">The sequence shown here is derived from an EMBL/GenBank/DDBJ whole genome shotgun (WGS) entry which is preliminary data.</text>
</comment>
<keyword evidence="2" id="KW-0812">Transmembrane</keyword>
<dbReference type="PANTHER" id="PTHR15887">
    <property type="entry name" value="TRANSMEMBRANE PROTEIN 69"/>
    <property type="match status" value="1"/>
</dbReference>
<dbReference type="PANTHER" id="PTHR15887:SF1">
    <property type="entry name" value="TRANSMEMBRANE PROTEIN 69"/>
    <property type="match status" value="1"/>
</dbReference>
<dbReference type="InterPro" id="IPR021836">
    <property type="entry name" value="DUF3429"/>
</dbReference>
<feature type="transmembrane region" description="Helical" evidence="2">
    <location>
        <begin position="182"/>
        <end position="202"/>
    </location>
</feature>
<gene>
    <name evidence="3" type="ORF">FGADI_11072</name>
</gene>
<feature type="compositionally biased region" description="Polar residues" evidence="1">
    <location>
        <begin position="89"/>
        <end position="101"/>
    </location>
</feature>
<reference evidence="3" key="1">
    <citation type="journal article" date="2020" name="BMC Genomics">
        <title>Correction to: Identification and distribution of gene clusters required for synthesis of sphingolipid metabolism inhibitors in diverse species of the filamentous fungus Fusarium.</title>
        <authorList>
            <person name="Kim H.S."/>
            <person name="Lohmar J.M."/>
            <person name="Busman M."/>
            <person name="Brown D.W."/>
            <person name="Naumann T.A."/>
            <person name="Divon H.H."/>
            <person name="Lysoe E."/>
            <person name="Uhlig S."/>
            <person name="Proctor R.H."/>
        </authorList>
    </citation>
    <scope>NUCLEOTIDE SEQUENCE</scope>
    <source>
        <strain evidence="3">NRRL 45417</strain>
    </source>
</reference>
<protein>
    <recommendedName>
        <fullName evidence="5">MNN4-regulates the mannosylphosphorylation</fullName>
    </recommendedName>
</protein>
<evidence type="ECO:0000256" key="2">
    <source>
        <dbReference type="SAM" id="Phobius"/>
    </source>
</evidence>
<name>A0A8H4WQQ4_9HYPO</name>
<dbReference type="Pfam" id="PF11911">
    <property type="entry name" value="DUF3429"/>
    <property type="match status" value="1"/>
</dbReference>
<dbReference type="AlphaFoldDB" id="A0A8H4WQQ4"/>
<feature type="transmembrane region" description="Helical" evidence="2">
    <location>
        <begin position="269"/>
        <end position="289"/>
    </location>
</feature>
<keyword evidence="2" id="KW-1133">Transmembrane helix</keyword>
<feature type="transmembrane region" description="Helical" evidence="2">
    <location>
        <begin position="126"/>
        <end position="147"/>
    </location>
</feature>
<feature type="region of interest" description="Disordered" evidence="1">
    <location>
        <begin position="315"/>
        <end position="456"/>
    </location>
</feature>
<feature type="transmembrane region" description="Helical" evidence="2">
    <location>
        <begin position="223"/>
        <end position="249"/>
    </location>
</feature>
<keyword evidence="4" id="KW-1185">Reference proteome</keyword>
<feature type="region of interest" description="Disordered" evidence="1">
    <location>
        <begin position="38"/>
        <end position="101"/>
    </location>
</feature>
<feature type="compositionally biased region" description="Low complexity" evidence="1">
    <location>
        <begin position="71"/>
        <end position="88"/>
    </location>
</feature>
<evidence type="ECO:0000313" key="4">
    <source>
        <dbReference type="Proteomes" id="UP000604273"/>
    </source>
</evidence>
<dbReference type="Proteomes" id="UP000604273">
    <property type="component" value="Unassembled WGS sequence"/>
</dbReference>
<accession>A0A8H4WQQ4</accession>
<evidence type="ECO:0000313" key="3">
    <source>
        <dbReference type="EMBL" id="KAF4946576.1"/>
    </source>
</evidence>
<keyword evidence="2" id="KW-0472">Membrane</keyword>
<reference evidence="3" key="2">
    <citation type="submission" date="2020-05" db="EMBL/GenBank/DDBJ databases">
        <authorList>
            <person name="Kim H.-S."/>
            <person name="Proctor R.H."/>
            <person name="Brown D.W."/>
        </authorList>
    </citation>
    <scope>NUCLEOTIDE SEQUENCE</scope>
    <source>
        <strain evidence="3">NRRL 45417</strain>
    </source>
</reference>
<sequence>MFRTASRSLWGIALRASSNRASQFLPRASIAPLLRQQRAVYSSKSDEENPPPPKQPIDIEAERKRGQELLPSNPSAVSSKSSVANAASTAQGSKSADQDMTSELKHDIEVVKDTFTFTDVPRESSILGLAGTLPYLGTSLSTVFLAWDLNKPIPTGNSFYDAIMIDHETAKYLLSVIEPLQLGYGAVIISFLGAIHWGLEYAEKQPLRERTRFRYGMGLAASVVAWPTLMLPVEYALTSQFMAFVALYFADSRAATKGWAPRWYGSYRFLLTAMVGFAIFISLIGRAKIKQGDAITAKGLSDNFARSGIADHGTNWEKLEAEEKERRRKQKEEEEKKAKEAENKKKEEEKKDKKKDSKGGDKAKKGDDKNKASEESDKKGEEKSDNKDDGEDEDKDSESKDEGESKDEDKKSESDEEKSDKDDKSEESPGKESKDDSKQESDKKDNKSEGKKDKKE</sequence>
<organism evidence="3 4">
    <name type="scientific">Fusarium gaditjirri</name>
    <dbReference type="NCBI Taxonomy" id="282569"/>
    <lineage>
        <taxon>Eukaryota</taxon>
        <taxon>Fungi</taxon>
        <taxon>Dikarya</taxon>
        <taxon>Ascomycota</taxon>
        <taxon>Pezizomycotina</taxon>
        <taxon>Sordariomycetes</taxon>
        <taxon>Hypocreomycetidae</taxon>
        <taxon>Hypocreales</taxon>
        <taxon>Nectriaceae</taxon>
        <taxon>Fusarium</taxon>
        <taxon>Fusarium nisikadoi species complex</taxon>
    </lineage>
</organism>
<proteinExistence type="predicted"/>
<dbReference type="OrthoDB" id="194289at2759"/>
<evidence type="ECO:0008006" key="5">
    <source>
        <dbReference type="Google" id="ProtNLM"/>
    </source>
</evidence>